<dbReference type="GO" id="GO:0005886">
    <property type="term" value="C:plasma membrane"/>
    <property type="evidence" value="ECO:0007669"/>
    <property type="project" value="TreeGrafter"/>
</dbReference>
<dbReference type="RefSeq" id="WP_196986857.1">
    <property type="nucleotide sequence ID" value="NZ_JADWYS010000001.1"/>
</dbReference>
<sequence>MNRFVKWALIALAVVLVVLGGVAFALQRWVGSDDFRARIAQQVSAAAGVPVQLGGISVALWPLPAVALDQVQVQSKPPLTLERIEARPVWAGLLRGRLEISTLIVRNAVVPELAVTAIGAAFQKKNAGKKPEAGRGSMSFLPRRTVLDHVTWVQAKGGRDTVDAQATLDDDGLPASARIAVTEGKFAGARAAVDRDGDHWAVKIDVAGGTIAGKVRLATAGKGAALLDGQLDTANVEISTLTAPSRTLTGRLEAHTTLRAEFKDAGALADALQTQTKFTVHKAVVHGIDLEKAVKSVGMNRSGETHLDTLAGNVATQGRTVHVTNLVATSGVLSANGNVTMSPDKALKGRVTVDLASAAVGGAIGVPLEVGGTLDSPSVSLSRGALLGAAVGTVLAPGVGTGAGASLGDKLGAGLKGLFGK</sequence>
<dbReference type="AlphaFoldDB" id="A0A931MHG0"/>
<dbReference type="GO" id="GO:0090313">
    <property type="term" value="P:regulation of protein targeting to membrane"/>
    <property type="evidence" value="ECO:0007669"/>
    <property type="project" value="TreeGrafter"/>
</dbReference>
<accession>A0A931MHG0</accession>
<dbReference type="EMBL" id="JADWYS010000001">
    <property type="protein sequence ID" value="MBG9389041.1"/>
    <property type="molecule type" value="Genomic_DNA"/>
</dbReference>
<protein>
    <submittedName>
        <fullName evidence="2">AsmA family protein</fullName>
    </submittedName>
</protein>
<evidence type="ECO:0000313" key="2">
    <source>
        <dbReference type="EMBL" id="MBG9389041.1"/>
    </source>
</evidence>
<organism evidence="2 3">
    <name type="scientific">Caenimonas aquaedulcis</name>
    <dbReference type="NCBI Taxonomy" id="2793270"/>
    <lineage>
        <taxon>Bacteria</taxon>
        <taxon>Pseudomonadati</taxon>
        <taxon>Pseudomonadota</taxon>
        <taxon>Betaproteobacteria</taxon>
        <taxon>Burkholderiales</taxon>
        <taxon>Comamonadaceae</taxon>
        <taxon>Caenimonas</taxon>
    </lineage>
</organism>
<dbReference type="Proteomes" id="UP000651050">
    <property type="component" value="Unassembled WGS sequence"/>
</dbReference>
<gene>
    <name evidence="2" type="ORF">I5803_13480</name>
</gene>
<evidence type="ECO:0000313" key="3">
    <source>
        <dbReference type="Proteomes" id="UP000651050"/>
    </source>
</evidence>
<proteinExistence type="predicted"/>
<dbReference type="Pfam" id="PF05170">
    <property type="entry name" value="AsmA"/>
    <property type="match status" value="1"/>
</dbReference>
<feature type="domain" description="AsmA" evidence="1">
    <location>
        <begin position="1"/>
        <end position="107"/>
    </location>
</feature>
<dbReference type="InterPro" id="IPR007844">
    <property type="entry name" value="AsmA"/>
</dbReference>
<comment type="caution">
    <text evidence="2">The sequence shown here is derived from an EMBL/GenBank/DDBJ whole genome shotgun (WGS) entry which is preliminary data.</text>
</comment>
<dbReference type="PANTHER" id="PTHR30441:SF4">
    <property type="entry name" value="PROTEIN ASMA"/>
    <property type="match status" value="1"/>
</dbReference>
<dbReference type="InterPro" id="IPR052894">
    <property type="entry name" value="AsmA-related"/>
</dbReference>
<name>A0A931MHG0_9BURK</name>
<reference evidence="2" key="1">
    <citation type="submission" date="2020-11" db="EMBL/GenBank/DDBJ databases">
        <title>Bacterial whole genome sequence for Caenimonas sp. DR4.4.</title>
        <authorList>
            <person name="Le V."/>
            <person name="Ko S.-R."/>
            <person name="Ahn C.-Y."/>
            <person name="Oh H.-M."/>
        </authorList>
    </citation>
    <scope>NUCLEOTIDE SEQUENCE</scope>
    <source>
        <strain evidence="2">DR4.4</strain>
    </source>
</reference>
<evidence type="ECO:0000259" key="1">
    <source>
        <dbReference type="Pfam" id="PF05170"/>
    </source>
</evidence>
<keyword evidence="3" id="KW-1185">Reference proteome</keyword>
<dbReference type="PANTHER" id="PTHR30441">
    <property type="entry name" value="DUF748 DOMAIN-CONTAINING PROTEIN"/>
    <property type="match status" value="1"/>
</dbReference>